<organism evidence="1 2">
    <name type="scientific">Frondihabitans australicus</name>
    <dbReference type="NCBI Taxonomy" id="386892"/>
    <lineage>
        <taxon>Bacteria</taxon>
        <taxon>Bacillati</taxon>
        <taxon>Actinomycetota</taxon>
        <taxon>Actinomycetes</taxon>
        <taxon>Micrococcales</taxon>
        <taxon>Microbacteriaceae</taxon>
        <taxon>Frondihabitans</taxon>
    </lineage>
</organism>
<evidence type="ECO:0000313" key="2">
    <source>
        <dbReference type="Proteomes" id="UP000280008"/>
    </source>
</evidence>
<protein>
    <submittedName>
        <fullName evidence="1">Uncharacterized protein</fullName>
    </submittedName>
</protein>
<evidence type="ECO:0000313" key="1">
    <source>
        <dbReference type="EMBL" id="RKR75295.1"/>
    </source>
</evidence>
<gene>
    <name evidence="1" type="ORF">C8E83_2434</name>
</gene>
<comment type="caution">
    <text evidence="1">The sequence shown here is derived from an EMBL/GenBank/DDBJ whole genome shotgun (WGS) entry which is preliminary data.</text>
</comment>
<dbReference type="EMBL" id="RBKS01000001">
    <property type="protein sequence ID" value="RKR75295.1"/>
    <property type="molecule type" value="Genomic_DNA"/>
</dbReference>
<dbReference type="RefSeq" id="WP_121370107.1">
    <property type="nucleotide sequence ID" value="NZ_RBKS01000001.1"/>
</dbReference>
<reference evidence="1 2" key="1">
    <citation type="submission" date="2018-10" db="EMBL/GenBank/DDBJ databases">
        <title>Sequencing the genomes of 1000 actinobacteria strains.</title>
        <authorList>
            <person name="Klenk H.-P."/>
        </authorList>
    </citation>
    <scope>NUCLEOTIDE SEQUENCE [LARGE SCALE GENOMIC DNA]</scope>
    <source>
        <strain evidence="1 2">DSM 17894</strain>
    </source>
</reference>
<proteinExistence type="predicted"/>
<dbReference type="Proteomes" id="UP000280008">
    <property type="component" value="Unassembled WGS sequence"/>
</dbReference>
<sequence>MPLPQGPDGLDIVAFASVGELRSWLTQAGPTHAAVWVRVFTGRADVPSVTFAELLEEGIAFGWSESTRKSYDEVSYLQRFGPRRSRGTASPRNVAIAERLDVEGRLTDQGRRALGW</sequence>
<keyword evidence="2" id="KW-1185">Reference proteome</keyword>
<dbReference type="AlphaFoldDB" id="A0A495IJJ8"/>
<accession>A0A495IJJ8</accession>
<dbReference type="OrthoDB" id="9796999at2"/>
<name>A0A495IJJ8_9MICO</name>